<feature type="non-terminal residue" evidence="1">
    <location>
        <position position="119"/>
    </location>
</feature>
<dbReference type="Proteomes" id="UP001374535">
    <property type="component" value="Chromosome 9"/>
</dbReference>
<accession>A0AAQ3RMW7</accession>
<keyword evidence="2" id="KW-1185">Reference proteome</keyword>
<dbReference type="AlphaFoldDB" id="A0AAQ3RMW7"/>
<proteinExistence type="predicted"/>
<organism evidence="1 2">
    <name type="scientific">Vigna mungo</name>
    <name type="common">Black gram</name>
    <name type="synonym">Phaseolus mungo</name>
    <dbReference type="NCBI Taxonomy" id="3915"/>
    <lineage>
        <taxon>Eukaryota</taxon>
        <taxon>Viridiplantae</taxon>
        <taxon>Streptophyta</taxon>
        <taxon>Embryophyta</taxon>
        <taxon>Tracheophyta</taxon>
        <taxon>Spermatophyta</taxon>
        <taxon>Magnoliopsida</taxon>
        <taxon>eudicotyledons</taxon>
        <taxon>Gunneridae</taxon>
        <taxon>Pentapetalae</taxon>
        <taxon>rosids</taxon>
        <taxon>fabids</taxon>
        <taxon>Fabales</taxon>
        <taxon>Fabaceae</taxon>
        <taxon>Papilionoideae</taxon>
        <taxon>50 kb inversion clade</taxon>
        <taxon>NPAAA clade</taxon>
        <taxon>indigoferoid/millettioid clade</taxon>
        <taxon>Phaseoleae</taxon>
        <taxon>Vigna</taxon>
    </lineage>
</organism>
<reference evidence="1 2" key="1">
    <citation type="journal article" date="2023" name="Life. Sci Alliance">
        <title>Evolutionary insights into 3D genome organization and epigenetic landscape of Vigna mungo.</title>
        <authorList>
            <person name="Junaid A."/>
            <person name="Singh B."/>
            <person name="Bhatia S."/>
        </authorList>
    </citation>
    <scope>NUCLEOTIDE SEQUENCE [LARGE SCALE GENOMIC DNA]</scope>
    <source>
        <strain evidence="1">Urdbean</strain>
    </source>
</reference>
<name>A0AAQ3RMW7_VIGMU</name>
<dbReference type="EMBL" id="CP144692">
    <property type="protein sequence ID" value="WVY97570.1"/>
    <property type="molecule type" value="Genomic_DNA"/>
</dbReference>
<evidence type="ECO:0000313" key="2">
    <source>
        <dbReference type="Proteomes" id="UP001374535"/>
    </source>
</evidence>
<protein>
    <submittedName>
        <fullName evidence="1">Uncharacterized protein</fullName>
    </submittedName>
</protein>
<sequence>MDLKDFLPPGRFLIWIIRLSSALSLLLPLSNTSRFKYSLLEAITSLCKWKLESPICIIKSVGEFDLAIQFGCVCSKERARTGRLGGKRLHGSTLLPPTVPFSSTATSNLFFIIPSFKNF</sequence>
<evidence type="ECO:0000313" key="1">
    <source>
        <dbReference type="EMBL" id="WVY97570.1"/>
    </source>
</evidence>
<gene>
    <name evidence="1" type="ORF">V8G54_029721</name>
</gene>